<evidence type="ECO:0000313" key="2">
    <source>
        <dbReference type="Proteomes" id="UP000295164"/>
    </source>
</evidence>
<protein>
    <submittedName>
        <fullName evidence="1">Uncharacterized protein</fullName>
    </submittedName>
</protein>
<dbReference type="OrthoDB" id="4714331at2"/>
<dbReference type="AlphaFoldDB" id="A0A4R4E4U2"/>
<evidence type="ECO:0000313" key="1">
    <source>
        <dbReference type="EMBL" id="TCZ72250.1"/>
    </source>
</evidence>
<reference evidence="1 2" key="1">
    <citation type="submission" date="2019-03" db="EMBL/GenBank/DDBJ databases">
        <authorList>
            <person name="Kim M.K.M."/>
        </authorList>
    </citation>
    <scope>NUCLEOTIDE SEQUENCE [LARGE SCALE GENOMIC DNA]</scope>
    <source>
        <strain evidence="1 2">17J68-15</strain>
    </source>
</reference>
<keyword evidence="2" id="KW-1185">Reference proteome</keyword>
<dbReference type="RefSeq" id="WP_131851864.1">
    <property type="nucleotide sequence ID" value="NZ_SKFH01000011.1"/>
</dbReference>
<dbReference type="Proteomes" id="UP000295164">
    <property type="component" value="Unassembled WGS sequence"/>
</dbReference>
<accession>A0A4R4E4U2</accession>
<proteinExistence type="predicted"/>
<gene>
    <name evidence="1" type="ORF">E0486_09165</name>
</gene>
<organism evidence="1 2">
    <name type="scientific">Flaviaesturariibacter aridisoli</name>
    <dbReference type="NCBI Taxonomy" id="2545761"/>
    <lineage>
        <taxon>Bacteria</taxon>
        <taxon>Pseudomonadati</taxon>
        <taxon>Bacteroidota</taxon>
        <taxon>Chitinophagia</taxon>
        <taxon>Chitinophagales</taxon>
        <taxon>Chitinophagaceae</taxon>
        <taxon>Flaviaestuariibacter</taxon>
    </lineage>
</organism>
<name>A0A4R4E4U2_9BACT</name>
<comment type="caution">
    <text evidence="1">The sequence shown here is derived from an EMBL/GenBank/DDBJ whole genome shotgun (WGS) entry which is preliminary data.</text>
</comment>
<dbReference type="EMBL" id="SKFH01000011">
    <property type="protein sequence ID" value="TCZ72250.1"/>
    <property type="molecule type" value="Genomic_DNA"/>
</dbReference>
<sequence>MHHHEDLVFLRDLYEGARHRYRPAQLRTILLAEAPPENLERFFYYEDVKRQDSLFLEIMGVLYPRQKEAYLKAKRPTEGKTDLLQRFQSDGFWLWNFYPLPASLTTDSDAVLLERLLAGLRRYASFDTQLILIKASVYDTCYTPLTSAGYRVAPERLPYPGSGQQAVFREGFRRALGD</sequence>